<dbReference type="EMBL" id="CP038254">
    <property type="protein sequence ID" value="QBR83675.1"/>
    <property type="molecule type" value="Genomic_DNA"/>
</dbReference>
<sequence length="215" mass="24568">MRTKFEEEKEAAKMRYEELLAALNAMNLAHKNLLFEISPNQVLFDQMYKKNSVTPLYIEFKSKNTGATFTLENKFFPHSWVITIPEDATKEEKSCMRDVMLETIAHPKAAHKDYEPKLIAQFSEDTPEEEIFEFIEAAQTKGIEVALFIGKKSDFDKIHEVHSQKTKELIAAGNHEKLPGWNGLMSDIQNSVGGIKGEEMIEKYKSENGSSLGYR</sequence>
<gene>
    <name evidence="2" type="ORF">E3983_04465</name>
</gene>
<evidence type="ECO:0000313" key="3">
    <source>
        <dbReference type="Proteomes" id="UP000295517"/>
    </source>
</evidence>
<evidence type="ECO:0000256" key="1">
    <source>
        <dbReference type="SAM" id="Coils"/>
    </source>
</evidence>
<dbReference type="AlphaFoldDB" id="A0AAX1EEY8"/>
<evidence type="ECO:0000313" key="2">
    <source>
        <dbReference type="EMBL" id="QBR83675.1"/>
    </source>
</evidence>
<dbReference type="RefSeq" id="WP_135060020.1">
    <property type="nucleotide sequence ID" value="NZ_CP038254.1"/>
</dbReference>
<keyword evidence="1" id="KW-0175">Coiled coil</keyword>
<accession>A0AAX1EEY8</accession>
<feature type="coiled-coil region" evidence="1">
    <location>
        <begin position="2"/>
        <end position="29"/>
    </location>
</feature>
<organism evidence="2 3">
    <name type="scientific">Legionella israelensis</name>
    <dbReference type="NCBI Taxonomy" id="454"/>
    <lineage>
        <taxon>Bacteria</taxon>
        <taxon>Pseudomonadati</taxon>
        <taxon>Pseudomonadota</taxon>
        <taxon>Gammaproteobacteria</taxon>
        <taxon>Legionellales</taxon>
        <taxon>Legionellaceae</taxon>
        <taxon>Legionella</taxon>
    </lineage>
</organism>
<proteinExistence type="predicted"/>
<dbReference type="Proteomes" id="UP000295517">
    <property type="component" value="Chromosome"/>
</dbReference>
<reference evidence="2 3" key="1">
    <citation type="submission" date="2019-03" db="EMBL/GenBank/DDBJ databases">
        <title>Diverse conjugative elements silence natural transformation in Legionella species.</title>
        <authorList>
            <person name="Durieux I."/>
            <person name="Ginevra C."/>
            <person name="Attaiech L."/>
            <person name="Picq K."/>
            <person name="Juan P.A."/>
            <person name="Jarraud S."/>
            <person name="Charpentier X."/>
        </authorList>
    </citation>
    <scope>NUCLEOTIDE SEQUENCE [LARGE SCALE GENOMIC DNA]</scope>
    <source>
        <strain evidence="2 3">HL-0427-4011</strain>
    </source>
</reference>
<name>A0AAX1EEY8_9GAMM</name>
<protein>
    <submittedName>
        <fullName evidence="2">Uncharacterized protein</fullName>
    </submittedName>
</protein>